<sequence>VYALQARRRTAREQYLKRASTPPGHLDQSHISLSL</sequence>
<comment type="caution">
    <text evidence="2">The sequence shown here is derived from an EMBL/GenBank/DDBJ whole genome shotgun (WGS) entry which is preliminary data.</text>
</comment>
<gene>
    <name evidence="2" type="ORF">KIPB_016523</name>
</gene>
<feature type="compositionally biased region" description="Basic residues" evidence="1">
    <location>
        <begin position="1"/>
        <end position="10"/>
    </location>
</feature>
<dbReference type="EMBL" id="BDIP01010159">
    <property type="protein sequence ID" value="GIQ92635.1"/>
    <property type="molecule type" value="Genomic_DNA"/>
</dbReference>
<evidence type="ECO:0000313" key="3">
    <source>
        <dbReference type="Proteomes" id="UP000265618"/>
    </source>
</evidence>
<name>A0A9K3DE59_9EUKA</name>
<accession>A0A9K3DE59</accession>
<proteinExistence type="predicted"/>
<feature type="region of interest" description="Disordered" evidence="1">
    <location>
        <begin position="1"/>
        <end position="35"/>
    </location>
</feature>
<feature type="non-terminal residue" evidence="2">
    <location>
        <position position="1"/>
    </location>
</feature>
<protein>
    <submittedName>
        <fullName evidence="2">Uncharacterized protein</fullName>
    </submittedName>
</protein>
<dbReference type="Proteomes" id="UP000265618">
    <property type="component" value="Unassembled WGS sequence"/>
</dbReference>
<reference evidence="2 3" key="1">
    <citation type="journal article" date="2018" name="PLoS ONE">
        <title>The draft genome of Kipferlia bialata reveals reductive genome evolution in fornicate parasites.</title>
        <authorList>
            <person name="Tanifuji G."/>
            <person name="Takabayashi S."/>
            <person name="Kume K."/>
            <person name="Takagi M."/>
            <person name="Nakayama T."/>
            <person name="Kamikawa R."/>
            <person name="Inagaki Y."/>
            <person name="Hashimoto T."/>
        </authorList>
    </citation>
    <scope>NUCLEOTIDE SEQUENCE [LARGE SCALE GENOMIC DNA]</scope>
    <source>
        <strain evidence="2">NY0173</strain>
    </source>
</reference>
<feature type="non-terminal residue" evidence="2">
    <location>
        <position position="35"/>
    </location>
</feature>
<organism evidence="2 3">
    <name type="scientific">Kipferlia bialata</name>
    <dbReference type="NCBI Taxonomy" id="797122"/>
    <lineage>
        <taxon>Eukaryota</taxon>
        <taxon>Metamonada</taxon>
        <taxon>Carpediemonas-like organisms</taxon>
        <taxon>Kipferlia</taxon>
    </lineage>
</organism>
<evidence type="ECO:0000313" key="2">
    <source>
        <dbReference type="EMBL" id="GIQ92635.1"/>
    </source>
</evidence>
<evidence type="ECO:0000256" key="1">
    <source>
        <dbReference type="SAM" id="MobiDB-lite"/>
    </source>
</evidence>
<dbReference type="AlphaFoldDB" id="A0A9K3DE59"/>
<keyword evidence="3" id="KW-1185">Reference proteome</keyword>